<name>W8CTV7_RAOPL</name>
<geneLocation type="plasmid" evidence="1">
    <name>pKpNDM1</name>
</geneLocation>
<dbReference type="EMBL" id="JX515588">
    <property type="protein sequence ID" value="AGO88981.1"/>
    <property type="molecule type" value="Genomic_DNA"/>
</dbReference>
<proteinExistence type="predicted"/>
<keyword evidence="1" id="KW-0614">Plasmid</keyword>
<sequence length="54" mass="5940">MNGVTADKGSHAWVSFIGQFVITVKATVPLTTQRFRMVLPALSFTKWSQRNGTG</sequence>
<gene>
    <name evidence="1" type="ORF">pKpNDM1_00051</name>
</gene>
<accession>W8CTV7</accession>
<protein>
    <submittedName>
        <fullName evidence="1">Uncharacterized protein</fullName>
    </submittedName>
</protein>
<reference evidence="1" key="1">
    <citation type="journal article" date="2014" name="PLoS ONE">
        <title>Sequential Isolation in a Patient of Raoultella planticola and Escherichia coli Bearing a Novel ISCR1 Element Carrying blaNDM-1.</title>
        <authorList>
            <person name="Li J."/>
            <person name="Lan R."/>
            <person name="Xiong Y."/>
            <person name="Ye C."/>
            <person name="Yuan M."/>
            <person name="Liu X."/>
            <person name="Chen X."/>
            <person name="Yu D."/>
            <person name="Liu B."/>
            <person name="Lin W."/>
            <person name="Bai X."/>
            <person name="Wang Y."/>
            <person name="Sun Q."/>
            <person name="Wang Y."/>
            <person name="Zhao H."/>
            <person name="Meng Q."/>
            <person name="Chen Q."/>
            <person name="Zhao A."/>
            <person name="Xu J."/>
        </authorList>
    </citation>
    <scope>NUCLEOTIDE SEQUENCE</scope>
    <source>
        <strain evidence="1">KpNDM1</strain>
        <plasmid evidence="1">pKpNDM1</plasmid>
    </source>
</reference>
<organism evidence="1">
    <name type="scientific">Raoultella planticola</name>
    <name type="common">Klebsiella planticola</name>
    <dbReference type="NCBI Taxonomy" id="575"/>
    <lineage>
        <taxon>Bacteria</taxon>
        <taxon>Pseudomonadati</taxon>
        <taxon>Pseudomonadota</taxon>
        <taxon>Gammaproteobacteria</taxon>
        <taxon>Enterobacterales</taxon>
        <taxon>Enterobacteriaceae</taxon>
        <taxon>Klebsiella/Raoultella group</taxon>
        <taxon>Raoultella</taxon>
    </lineage>
</organism>
<evidence type="ECO:0000313" key="1">
    <source>
        <dbReference type="EMBL" id="AGO88981.1"/>
    </source>
</evidence>
<dbReference type="AlphaFoldDB" id="W8CTV7"/>